<dbReference type="Pfam" id="PF01558">
    <property type="entry name" value="POR"/>
    <property type="match status" value="1"/>
</dbReference>
<dbReference type="AlphaFoldDB" id="A0A7C3YV04"/>
<organism evidence="3">
    <name type="scientific">candidate division WOR-3 bacterium</name>
    <dbReference type="NCBI Taxonomy" id="2052148"/>
    <lineage>
        <taxon>Bacteria</taxon>
        <taxon>Bacteria division WOR-3</taxon>
    </lineage>
</organism>
<comment type="caution">
    <text evidence="3">The sequence shown here is derived from an EMBL/GenBank/DDBJ whole genome shotgun (WGS) entry which is preliminary data.</text>
</comment>
<dbReference type="Gene3D" id="3.40.920.10">
    <property type="entry name" value="Pyruvate-ferredoxin oxidoreductase, PFOR, domain III"/>
    <property type="match status" value="1"/>
</dbReference>
<protein>
    <submittedName>
        <fullName evidence="3">2-oxoacid:ferredoxin oxidoreductase subunit gamma</fullName>
    </submittedName>
</protein>
<proteinExistence type="predicted"/>
<evidence type="ECO:0000256" key="1">
    <source>
        <dbReference type="ARBA" id="ARBA00023002"/>
    </source>
</evidence>
<dbReference type="GO" id="GO:0016903">
    <property type="term" value="F:oxidoreductase activity, acting on the aldehyde or oxo group of donors"/>
    <property type="evidence" value="ECO:0007669"/>
    <property type="project" value="InterPro"/>
</dbReference>
<dbReference type="InterPro" id="IPR002869">
    <property type="entry name" value="Pyrv_flavodox_OxRed_cen"/>
</dbReference>
<accession>A0A7C3YV04</accession>
<feature type="domain" description="Pyruvate/ketoisovalerate oxidoreductase catalytic" evidence="2">
    <location>
        <begin position="11"/>
        <end position="175"/>
    </location>
</feature>
<dbReference type="SUPFAM" id="SSF53323">
    <property type="entry name" value="Pyruvate-ferredoxin oxidoreductase, PFOR, domain III"/>
    <property type="match status" value="1"/>
</dbReference>
<dbReference type="PANTHER" id="PTHR42730">
    <property type="entry name" value="2-OXOGLUTARATE SYNTHASE SUBUNIT KORC"/>
    <property type="match status" value="1"/>
</dbReference>
<name>A0A7C3YV04_UNCW3</name>
<evidence type="ECO:0000259" key="2">
    <source>
        <dbReference type="Pfam" id="PF01558"/>
    </source>
</evidence>
<gene>
    <name evidence="3" type="ORF">ENX07_06165</name>
</gene>
<dbReference type="InterPro" id="IPR052554">
    <property type="entry name" value="2-oxoglutarate_synth_KorC"/>
</dbReference>
<keyword evidence="1" id="KW-0560">Oxidoreductase</keyword>
<reference evidence="3" key="1">
    <citation type="journal article" date="2020" name="mSystems">
        <title>Genome- and Community-Level Interaction Insights into Carbon Utilization and Element Cycling Functions of Hydrothermarchaeota in Hydrothermal Sediment.</title>
        <authorList>
            <person name="Zhou Z."/>
            <person name="Liu Y."/>
            <person name="Xu W."/>
            <person name="Pan J."/>
            <person name="Luo Z.H."/>
            <person name="Li M."/>
        </authorList>
    </citation>
    <scope>NUCLEOTIDE SEQUENCE [LARGE SCALE GENOMIC DNA]</scope>
    <source>
        <strain evidence="3">SpSt-906</strain>
    </source>
</reference>
<sequence>MRIEVRLAGRGGQGLILAGIILAEGVGVYEGKYVVQTQNYGPEARGGSSRSDVIIADEEIYFPHCRQVSVLACLSQESYNDYYDSLEEGGVILLDEFYVREFTRSPAPIVLPFSQISRKELGRELFANVITLGTISRILSTRYDLCRLESLAEALARRVPGDYLAQNLRALEIGYNLIEKI</sequence>
<dbReference type="PANTHER" id="PTHR42730:SF1">
    <property type="entry name" value="2-OXOGLUTARATE SYNTHASE SUBUNIT KORC"/>
    <property type="match status" value="1"/>
</dbReference>
<dbReference type="EMBL" id="DTMQ01000040">
    <property type="protein sequence ID" value="HGE99635.1"/>
    <property type="molecule type" value="Genomic_DNA"/>
</dbReference>
<evidence type="ECO:0000313" key="3">
    <source>
        <dbReference type="EMBL" id="HGE99635.1"/>
    </source>
</evidence>
<dbReference type="InterPro" id="IPR019752">
    <property type="entry name" value="Pyrv/ketoisovalerate_OxRed_cat"/>
</dbReference>